<keyword evidence="3" id="KW-1185">Reference proteome</keyword>
<dbReference type="AlphaFoldDB" id="A0A0D2MJ93"/>
<gene>
    <name evidence="2" type="ORF">MNEG_7295</name>
</gene>
<organism evidence="2 3">
    <name type="scientific">Monoraphidium neglectum</name>
    <dbReference type="NCBI Taxonomy" id="145388"/>
    <lineage>
        <taxon>Eukaryota</taxon>
        <taxon>Viridiplantae</taxon>
        <taxon>Chlorophyta</taxon>
        <taxon>core chlorophytes</taxon>
        <taxon>Chlorophyceae</taxon>
        <taxon>CS clade</taxon>
        <taxon>Sphaeropleales</taxon>
        <taxon>Selenastraceae</taxon>
        <taxon>Monoraphidium</taxon>
    </lineage>
</organism>
<sequence>MTSHSPVWPFCRAAAAPGSSRGADDTCALPPLLAQAFALRLLRELLDPHDLRQIRVVDRAARAFVDTHVEALQVAGARQLRALNSAAAHGRLPALRELTFATRVYSDCYDVPDGAEHLAASIEEVAALGDALQCLTSLTHLQLLLPEGNPSLHPATTALAQLQGLRRLVVVRDSEDCAFLAAAAQLPALEVLASSDTGGDIFATDTVLRRANRPWLQLKTLELTALSLHEIKVLSRHLTPHVQRLRLNASSEGLRRRDPTANDTCGLLILLSAPWARRLRGVALFNCRLGGMMLTGAAGLDLPELEELSLGGAGLGDYAVGELLAGRMPALRSLDLRGNRLTDRGVPAVLSSCGCLERLEELELGSNKLTDAGVAALARAPLHALRRLGLARQRGAPGGGGGSALTDAAVAAVAGAAWAPQLAELDLSRNEGLGRDLGPWAALAAAPLAGALRRLSVAGCSGVGAGVGEVLTGAAWLKRLQNLDLFGTDEGALHALRASAAFVCLEAAGGVHL</sequence>
<dbReference type="RefSeq" id="XP_013899686.1">
    <property type="nucleotide sequence ID" value="XM_014044232.1"/>
</dbReference>
<dbReference type="GeneID" id="25740171"/>
<evidence type="ECO:0000256" key="1">
    <source>
        <dbReference type="ARBA" id="ARBA00004430"/>
    </source>
</evidence>
<dbReference type="KEGG" id="mng:MNEG_7295"/>
<dbReference type="Pfam" id="PF13516">
    <property type="entry name" value="LRR_6"/>
    <property type="match status" value="2"/>
</dbReference>
<evidence type="ECO:0000313" key="3">
    <source>
        <dbReference type="Proteomes" id="UP000054498"/>
    </source>
</evidence>
<dbReference type="Gene3D" id="3.80.10.10">
    <property type="entry name" value="Ribonuclease Inhibitor"/>
    <property type="match status" value="2"/>
</dbReference>
<dbReference type="InterPro" id="IPR001611">
    <property type="entry name" value="Leu-rich_rpt"/>
</dbReference>
<reference evidence="2 3" key="1">
    <citation type="journal article" date="2013" name="BMC Genomics">
        <title>Reconstruction of the lipid metabolism for the microalga Monoraphidium neglectum from its genome sequence reveals characteristics suitable for biofuel production.</title>
        <authorList>
            <person name="Bogen C."/>
            <person name="Al-Dilaimi A."/>
            <person name="Albersmeier A."/>
            <person name="Wichmann J."/>
            <person name="Grundmann M."/>
            <person name="Rupp O."/>
            <person name="Lauersen K.J."/>
            <person name="Blifernez-Klassen O."/>
            <person name="Kalinowski J."/>
            <person name="Goesmann A."/>
            <person name="Mussgnug J.H."/>
            <person name="Kruse O."/>
        </authorList>
    </citation>
    <scope>NUCLEOTIDE SEQUENCE [LARGE SCALE GENOMIC DNA]</scope>
    <source>
        <strain evidence="2 3">SAG 48.87</strain>
    </source>
</reference>
<dbReference type="InterPro" id="IPR032675">
    <property type="entry name" value="LRR_dom_sf"/>
</dbReference>
<comment type="subcellular location">
    <subcellularLocation>
        <location evidence="1">Cytoplasm</location>
        <location evidence="1">Cytoskeleton</location>
        <location evidence="1">Cilium axoneme</location>
    </subcellularLocation>
</comment>
<evidence type="ECO:0000313" key="2">
    <source>
        <dbReference type="EMBL" id="KIZ00667.1"/>
    </source>
</evidence>
<dbReference type="GO" id="GO:0019005">
    <property type="term" value="C:SCF ubiquitin ligase complex"/>
    <property type="evidence" value="ECO:0007669"/>
    <property type="project" value="TreeGrafter"/>
</dbReference>
<dbReference type="EMBL" id="KK101496">
    <property type="protein sequence ID" value="KIZ00667.1"/>
    <property type="molecule type" value="Genomic_DNA"/>
</dbReference>
<dbReference type="Proteomes" id="UP000054498">
    <property type="component" value="Unassembled WGS sequence"/>
</dbReference>
<proteinExistence type="predicted"/>
<dbReference type="GO" id="GO:0031146">
    <property type="term" value="P:SCF-dependent proteasomal ubiquitin-dependent protein catabolic process"/>
    <property type="evidence" value="ECO:0007669"/>
    <property type="project" value="TreeGrafter"/>
</dbReference>
<protein>
    <submittedName>
        <fullName evidence="2">Uncharacterized protein</fullName>
    </submittedName>
</protein>
<name>A0A0D2MJ93_9CHLO</name>
<dbReference type="InterPro" id="IPR006553">
    <property type="entry name" value="Leu-rich_rpt_Cys-con_subtyp"/>
</dbReference>
<dbReference type="PANTHER" id="PTHR13318:SF190">
    <property type="entry name" value="PARTNER OF PAIRED, ISOFORM B"/>
    <property type="match status" value="1"/>
</dbReference>
<dbReference type="SUPFAM" id="SSF52047">
    <property type="entry name" value="RNI-like"/>
    <property type="match status" value="1"/>
</dbReference>
<dbReference type="SMART" id="SM00367">
    <property type="entry name" value="LRR_CC"/>
    <property type="match status" value="3"/>
</dbReference>
<dbReference type="GO" id="GO:0005930">
    <property type="term" value="C:axoneme"/>
    <property type="evidence" value="ECO:0007669"/>
    <property type="project" value="UniProtKB-SubCell"/>
</dbReference>
<dbReference type="PANTHER" id="PTHR13318">
    <property type="entry name" value="PARTNER OF PAIRED, ISOFORM B-RELATED"/>
    <property type="match status" value="1"/>
</dbReference>
<dbReference type="SMART" id="SM00368">
    <property type="entry name" value="LRR_RI"/>
    <property type="match status" value="3"/>
</dbReference>
<accession>A0A0D2MJ93</accession>